<dbReference type="PANTHER" id="PTHR42895">
    <property type="entry name" value="IRON-SULFUR CLUSTER-BINDING PROTEIN-RELATED"/>
    <property type="match status" value="1"/>
</dbReference>
<name>A0A6N6N0M8_9BACT</name>
<evidence type="ECO:0000313" key="5">
    <source>
        <dbReference type="EMBL" id="KAB1441125.1"/>
    </source>
</evidence>
<protein>
    <submittedName>
        <fullName evidence="5">4Fe-4S ferredoxin</fullName>
    </submittedName>
</protein>
<gene>
    <name evidence="5" type="ORF">F8A88_11880</name>
</gene>
<feature type="domain" description="4Fe-4S ferredoxin-type" evidence="4">
    <location>
        <begin position="6"/>
        <end position="35"/>
    </location>
</feature>
<dbReference type="InterPro" id="IPR017900">
    <property type="entry name" value="4Fe4S_Fe_S_CS"/>
</dbReference>
<dbReference type="Gene3D" id="3.30.70.20">
    <property type="match status" value="1"/>
</dbReference>
<dbReference type="GO" id="GO:0046872">
    <property type="term" value="F:metal ion binding"/>
    <property type="evidence" value="ECO:0007669"/>
    <property type="project" value="UniProtKB-KW"/>
</dbReference>
<accession>A0A6N6N0M8</accession>
<dbReference type="EMBL" id="WAIE01000005">
    <property type="protein sequence ID" value="KAB1441125.1"/>
    <property type="molecule type" value="Genomic_DNA"/>
</dbReference>
<dbReference type="PROSITE" id="PS51379">
    <property type="entry name" value="4FE4S_FER_2"/>
    <property type="match status" value="2"/>
</dbReference>
<keyword evidence="1" id="KW-0479">Metal-binding</keyword>
<proteinExistence type="predicted"/>
<dbReference type="PROSITE" id="PS00198">
    <property type="entry name" value="4FE4S_FER_1"/>
    <property type="match status" value="1"/>
</dbReference>
<comment type="caution">
    <text evidence="5">The sequence shown here is derived from an EMBL/GenBank/DDBJ whole genome shotgun (WGS) entry which is preliminary data.</text>
</comment>
<dbReference type="InterPro" id="IPR052911">
    <property type="entry name" value="Corrinoid_activation_enz"/>
</dbReference>
<dbReference type="AlphaFoldDB" id="A0A6N6N0M8"/>
<dbReference type="RefSeq" id="WP_151151380.1">
    <property type="nucleotide sequence ID" value="NZ_WAIE01000005.1"/>
</dbReference>
<keyword evidence="2" id="KW-0408">Iron</keyword>
<evidence type="ECO:0000256" key="1">
    <source>
        <dbReference type="ARBA" id="ARBA00022723"/>
    </source>
</evidence>
<keyword evidence="3" id="KW-0411">Iron-sulfur</keyword>
<dbReference type="Pfam" id="PF13237">
    <property type="entry name" value="Fer4_10"/>
    <property type="match status" value="1"/>
</dbReference>
<dbReference type="Proteomes" id="UP000438699">
    <property type="component" value="Unassembled WGS sequence"/>
</dbReference>
<organism evidence="5 6">
    <name type="scientific">Pseudodesulfovibrio senegalensis</name>
    <dbReference type="NCBI Taxonomy" id="1721087"/>
    <lineage>
        <taxon>Bacteria</taxon>
        <taxon>Pseudomonadati</taxon>
        <taxon>Thermodesulfobacteriota</taxon>
        <taxon>Desulfovibrionia</taxon>
        <taxon>Desulfovibrionales</taxon>
        <taxon>Desulfovibrionaceae</taxon>
    </lineage>
</organism>
<evidence type="ECO:0000256" key="2">
    <source>
        <dbReference type="ARBA" id="ARBA00023004"/>
    </source>
</evidence>
<dbReference type="OrthoDB" id="9795268at2"/>
<dbReference type="SUPFAM" id="SSF54862">
    <property type="entry name" value="4Fe-4S ferredoxins"/>
    <property type="match status" value="1"/>
</dbReference>
<dbReference type="PANTHER" id="PTHR42895:SF1">
    <property type="entry name" value="IRON-SULFUR CLUSTER PROTEIN"/>
    <property type="match status" value="1"/>
</dbReference>
<feature type="domain" description="4Fe-4S ferredoxin-type" evidence="4">
    <location>
        <begin position="36"/>
        <end position="65"/>
    </location>
</feature>
<evidence type="ECO:0000256" key="3">
    <source>
        <dbReference type="ARBA" id="ARBA00023014"/>
    </source>
</evidence>
<dbReference type="GO" id="GO:0051536">
    <property type="term" value="F:iron-sulfur cluster binding"/>
    <property type="evidence" value="ECO:0007669"/>
    <property type="project" value="UniProtKB-KW"/>
</dbReference>
<evidence type="ECO:0000259" key="4">
    <source>
        <dbReference type="PROSITE" id="PS51379"/>
    </source>
</evidence>
<dbReference type="InterPro" id="IPR017896">
    <property type="entry name" value="4Fe4S_Fe-S-bd"/>
</dbReference>
<sequence length="259" mass="27912">MGVIRKMIKVDEEKCTGCGLCVPGCEEGALQIIDGKARLVSDVYCDGLGACLGECPEGALSVEEREAEDFDPRAVVELLTEQGRTVPEHMPDPASLRIDKKARPGGGCPGAALKTMTPCQQANVPVSEASAVSNLSHWPVQLRLVPPTAPFLKDADLLLTADCVAVALPDYHARYVRDKVVVMGCPKFDDAQDYVERLAAIIARNDLKTITVMEMEVPCCSSMSVILERAMAKAGRSVATTRMIIARDGRVLSRESLNL</sequence>
<evidence type="ECO:0000313" key="6">
    <source>
        <dbReference type="Proteomes" id="UP000438699"/>
    </source>
</evidence>
<keyword evidence="6" id="KW-1185">Reference proteome</keyword>
<reference evidence="5 6" key="1">
    <citation type="journal article" date="2017" name="Int. J. Syst. Evol. Microbiol.">
        <title>Desulfovibrio senegalensis sp. nov., a mesophilic sulfate reducer isolated from marine sediment.</title>
        <authorList>
            <person name="Thioye A."/>
            <person name="Gam Z.B.A."/>
            <person name="Mbengue M."/>
            <person name="Cayol J.L."/>
            <person name="Joseph-Bartoli M."/>
            <person name="Toure-Kane C."/>
            <person name="Labat M."/>
        </authorList>
    </citation>
    <scope>NUCLEOTIDE SEQUENCE [LARGE SCALE GENOMIC DNA]</scope>
    <source>
        <strain evidence="5 6">DSM 101509</strain>
    </source>
</reference>